<comment type="caution">
    <text evidence="2">The sequence shown here is derived from an EMBL/GenBank/DDBJ whole genome shotgun (WGS) entry which is preliminary data.</text>
</comment>
<feature type="region of interest" description="Disordered" evidence="1">
    <location>
        <begin position="1"/>
        <end position="102"/>
    </location>
</feature>
<feature type="region of interest" description="Disordered" evidence="1">
    <location>
        <begin position="243"/>
        <end position="301"/>
    </location>
</feature>
<feature type="compositionally biased region" description="Low complexity" evidence="1">
    <location>
        <begin position="418"/>
        <end position="437"/>
    </location>
</feature>
<proteinExistence type="predicted"/>
<protein>
    <submittedName>
        <fullName evidence="2">Uncharacterized protein</fullName>
    </submittedName>
</protein>
<feature type="compositionally biased region" description="Basic residues" evidence="1">
    <location>
        <begin position="61"/>
        <end position="74"/>
    </location>
</feature>
<reference evidence="2 3" key="1">
    <citation type="journal article" date="2018" name="PLoS ONE">
        <title>The draft genome of Kipferlia bialata reveals reductive genome evolution in fornicate parasites.</title>
        <authorList>
            <person name="Tanifuji G."/>
            <person name="Takabayashi S."/>
            <person name="Kume K."/>
            <person name="Takagi M."/>
            <person name="Nakayama T."/>
            <person name="Kamikawa R."/>
            <person name="Inagaki Y."/>
            <person name="Hashimoto T."/>
        </authorList>
    </citation>
    <scope>NUCLEOTIDE SEQUENCE [LARGE SCALE GENOMIC DNA]</scope>
    <source>
        <strain evidence="2">NY0173</strain>
    </source>
</reference>
<dbReference type="Proteomes" id="UP000265618">
    <property type="component" value="Unassembled WGS sequence"/>
</dbReference>
<name>A0A9K3D3L0_9EUKA</name>
<feature type="compositionally biased region" description="Pro residues" evidence="1">
    <location>
        <begin position="390"/>
        <end position="400"/>
    </location>
</feature>
<evidence type="ECO:0000256" key="1">
    <source>
        <dbReference type="SAM" id="MobiDB-lite"/>
    </source>
</evidence>
<evidence type="ECO:0000313" key="3">
    <source>
        <dbReference type="Proteomes" id="UP000265618"/>
    </source>
</evidence>
<feature type="region of interest" description="Disordered" evidence="1">
    <location>
        <begin position="386"/>
        <end position="437"/>
    </location>
</feature>
<dbReference type="AlphaFoldDB" id="A0A9K3D3L0"/>
<sequence>MQETSLSDAERAQLSLVFPPLPDSQREREKDRSKRRPYGLVRRVTSPKGTLYETPDGQRFNKQHHAYRHLHGHAAPRASPARERGGSANGRQSVHQSKIVLPPSPPSLMGALQLFLGEETGAALPAPICAGVSRHTPSLLRNPGLLPTVPPSDFWSKVLGDDAEIEDGQTQTVVSTLAIERDRKRVAAHAAREAERERERKRARESGGVSAQPFTPSTPVRGGSVGRYGGSVLSSPAVAFNTPLNMSPSPHGDRTSHRNAMLPPRPSTVAHSHHLSRSRGEAQRNRYTPSPGGTGLPPRLPRVHRTLSLSLSSAFSEAQRKKVGLPCDLALVPPPLSASASASGSLGPSAKRQSPARSMPVSGSVGVPVSTPATVTHTGTVSLPISLLPVPVPHPAPPQPTTGTDAEPPYPTDVGVLSQPSQPSTSMSGSVMSDSQD</sequence>
<feature type="compositionally biased region" description="Low complexity" evidence="1">
    <location>
        <begin position="358"/>
        <end position="367"/>
    </location>
</feature>
<evidence type="ECO:0000313" key="2">
    <source>
        <dbReference type="EMBL" id="GIQ87203.1"/>
    </source>
</evidence>
<organism evidence="2 3">
    <name type="scientific">Kipferlia bialata</name>
    <dbReference type="NCBI Taxonomy" id="797122"/>
    <lineage>
        <taxon>Eukaryota</taxon>
        <taxon>Metamonada</taxon>
        <taxon>Carpediemonas-like organisms</taxon>
        <taxon>Kipferlia</taxon>
    </lineage>
</organism>
<feature type="compositionally biased region" description="Basic and acidic residues" evidence="1">
    <location>
        <begin position="190"/>
        <end position="205"/>
    </location>
</feature>
<gene>
    <name evidence="2" type="ORF">KIPB_009200</name>
</gene>
<feature type="compositionally biased region" description="Low complexity" evidence="1">
    <location>
        <begin position="337"/>
        <end position="350"/>
    </location>
</feature>
<dbReference type="EMBL" id="BDIP01003052">
    <property type="protein sequence ID" value="GIQ87203.1"/>
    <property type="molecule type" value="Genomic_DNA"/>
</dbReference>
<keyword evidence="3" id="KW-1185">Reference proteome</keyword>
<feature type="region of interest" description="Disordered" evidence="1">
    <location>
        <begin position="337"/>
        <end position="367"/>
    </location>
</feature>
<feature type="region of interest" description="Disordered" evidence="1">
    <location>
        <begin position="190"/>
        <end position="228"/>
    </location>
</feature>
<accession>A0A9K3D3L0</accession>